<dbReference type="Proteomes" id="UP000826195">
    <property type="component" value="Unassembled WGS sequence"/>
</dbReference>
<name>A0AAV7I4T7_COTGL</name>
<dbReference type="AlphaFoldDB" id="A0AAV7I4T7"/>
<gene>
    <name evidence="1" type="ORF">KQX54_002411</name>
</gene>
<accession>A0AAV7I4T7</accession>
<organism evidence="1 2">
    <name type="scientific">Cotesia glomerata</name>
    <name type="common">Lepidopteran parasitic wasp</name>
    <name type="synonym">Apanteles glomeratus</name>
    <dbReference type="NCBI Taxonomy" id="32391"/>
    <lineage>
        <taxon>Eukaryota</taxon>
        <taxon>Metazoa</taxon>
        <taxon>Ecdysozoa</taxon>
        <taxon>Arthropoda</taxon>
        <taxon>Hexapoda</taxon>
        <taxon>Insecta</taxon>
        <taxon>Pterygota</taxon>
        <taxon>Neoptera</taxon>
        <taxon>Endopterygota</taxon>
        <taxon>Hymenoptera</taxon>
        <taxon>Apocrita</taxon>
        <taxon>Ichneumonoidea</taxon>
        <taxon>Braconidae</taxon>
        <taxon>Microgastrinae</taxon>
        <taxon>Cotesia</taxon>
    </lineage>
</organism>
<keyword evidence="2" id="KW-1185">Reference proteome</keyword>
<reference evidence="1 2" key="1">
    <citation type="journal article" date="2021" name="J. Hered.">
        <title>A chromosome-level genome assembly of the parasitoid wasp, Cotesia glomerata (Hymenoptera: Braconidae).</title>
        <authorList>
            <person name="Pinto B.J."/>
            <person name="Weis J.J."/>
            <person name="Gamble T."/>
            <person name="Ode P.J."/>
            <person name="Paul R."/>
            <person name="Zaspel J.M."/>
        </authorList>
    </citation>
    <scope>NUCLEOTIDE SEQUENCE [LARGE SCALE GENOMIC DNA]</scope>
    <source>
        <strain evidence="1">CgM1</strain>
    </source>
</reference>
<evidence type="ECO:0000313" key="1">
    <source>
        <dbReference type="EMBL" id="KAH0545693.1"/>
    </source>
</evidence>
<evidence type="ECO:0000313" key="2">
    <source>
        <dbReference type="Proteomes" id="UP000826195"/>
    </source>
</evidence>
<protein>
    <submittedName>
        <fullName evidence="1">Uncharacterized protein</fullName>
    </submittedName>
</protein>
<proteinExistence type="predicted"/>
<sequence>MGSRNSLGHFDMPNGLRPIRVSDNFRRALVCTSTKDLRSGSRGLILELIYESSATVLSGQALVHASLPYNLALWYFSSRSRVGKSEKNKPATEAGEERALMEKNKKWTSAWSFVRCDEAWLASKFCWDTAAWRLVSLVVCYRCRHTSVTVTAATTTSNYLKPMTRYLVERPEHSD</sequence>
<comment type="caution">
    <text evidence="1">The sequence shown here is derived from an EMBL/GenBank/DDBJ whole genome shotgun (WGS) entry which is preliminary data.</text>
</comment>
<dbReference type="EMBL" id="JAHXZJ010002237">
    <property type="protein sequence ID" value="KAH0545693.1"/>
    <property type="molecule type" value="Genomic_DNA"/>
</dbReference>